<keyword evidence="4 9" id="KW-0547">Nucleotide-binding</keyword>
<dbReference type="SMART" id="SM00382">
    <property type="entry name" value="AAA"/>
    <property type="match status" value="1"/>
</dbReference>
<reference evidence="14" key="1">
    <citation type="journal article" date="2019" name="Int. J. Syst. Evol. Microbiol.">
        <title>The Global Catalogue of Microorganisms (GCM) 10K type strain sequencing project: providing services to taxonomists for standard genome sequencing and annotation.</title>
        <authorList>
            <consortium name="The Broad Institute Genomics Platform"/>
            <consortium name="The Broad Institute Genome Sequencing Center for Infectious Disease"/>
            <person name="Wu L."/>
            <person name="Ma J."/>
        </authorList>
    </citation>
    <scope>NUCLEOTIDE SEQUENCE [LARGE SCALE GENOMIC DNA]</scope>
    <source>
        <strain evidence="14">CCM 8937</strain>
    </source>
</reference>
<proteinExistence type="inferred from homology"/>
<dbReference type="InterPro" id="IPR036390">
    <property type="entry name" value="WH_DNA-bd_sf"/>
</dbReference>
<evidence type="ECO:0000256" key="5">
    <source>
        <dbReference type="ARBA" id="ARBA00022829"/>
    </source>
</evidence>
<feature type="transmembrane region" description="Helical" evidence="11">
    <location>
        <begin position="60"/>
        <end position="78"/>
    </location>
</feature>
<comment type="similarity">
    <text evidence="2">Belongs to the FtsK/SpoIIIE/SftA family.</text>
</comment>
<dbReference type="PANTHER" id="PTHR22683">
    <property type="entry name" value="SPORULATION PROTEIN RELATED"/>
    <property type="match status" value="1"/>
</dbReference>
<evidence type="ECO:0000313" key="14">
    <source>
        <dbReference type="Proteomes" id="UP001597191"/>
    </source>
</evidence>
<comment type="caution">
    <text evidence="13">The sequence shown here is derived from an EMBL/GenBank/DDBJ whole genome shotgun (WGS) entry which is preliminary data.</text>
</comment>
<dbReference type="InterPro" id="IPR050206">
    <property type="entry name" value="FtsK/SpoIIIE/SftA"/>
</dbReference>
<feature type="transmembrane region" description="Helical" evidence="11">
    <location>
        <begin position="20"/>
        <end position="40"/>
    </location>
</feature>
<dbReference type="EMBL" id="JBHTOH010000094">
    <property type="protein sequence ID" value="MFD1412161.1"/>
    <property type="molecule type" value="Genomic_DNA"/>
</dbReference>
<evidence type="ECO:0000256" key="4">
    <source>
        <dbReference type="ARBA" id="ARBA00022741"/>
    </source>
</evidence>
<dbReference type="Pfam" id="PF17854">
    <property type="entry name" value="FtsK_alpha"/>
    <property type="match status" value="1"/>
</dbReference>
<organism evidence="13 14">
    <name type="scientific">Lapidilactobacillus gannanensis</name>
    <dbReference type="NCBI Taxonomy" id="2486002"/>
    <lineage>
        <taxon>Bacteria</taxon>
        <taxon>Bacillati</taxon>
        <taxon>Bacillota</taxon>
        <taxon>Bacilli</taxon>
        <taxon>Lactobacillales</taxon>
        <taxon>Lactobacillaceae</taxon>
        <taxon>Lapidilactobacillus</taxon>
    </lineage>
</organism>
<dbReference type="PANTHER" id="PTHR22683:SF41">
    <property type="entry name" value="DNA TRANSLOCASE FTSK"/>
    <property type="match status" value="1"/>
</dbReference>
<evidence type="ECO:0000256" key="10">
    <source>
        <dbReference type="SAM" id="MobiDB-lite"/>
    </source>
</evidence>
<feature type="compositionally biased region" description="Low complexity" evidence="10">
    <location>
        <begin position="265"/>
        <end position="287"/>
    </location>
</feature>
<evidence type="ECO:0000259" key="12">
    <source>
        <dbReference type="PROSITE" id="PS50901"/>
    </source>
</evidence>
<feature type="transmembrane region" description="Helical" evidence="11">
    <location>
        <begin position="159"/>
        <end position="181"/>
    </location>
</feature>
<feature type="binding site" evidence="9">
    <location>
        <begin position="525"/>
        <end position="532"/>
    </location>
    <ligand>
        <name>ATP</name>
        <dbReference type="ChEBI" id="CHEBI:30616"/>
    </ligand>
</feature>
<gene>
    <name evidence="13" type="ORF">ACFQ4R_11275</name>
</gene>
<dbReference type="SUPFAM" id="SSF52540">
    <property type="entry name" value="P-loop containing nucleoside triphosphate hydrolases"/>
    <property type="match status" value="1"/>
</dbReference>
<dbReference type="InterPro" id="IPR003593">
    <property type="entry name" value="AAA+_ATPase"/>
</dbReference>
<evidence type="ECO:0000256" key="3">
    <source>
        <dbReference type="ARBA" id="ARBA00020887"/>
    </source>
</evidence>
<dbReference type="Gene3D" id="3.40.50.300">
    <property type="entry name" value="P-loop containing nucleotide triphosphate hydrolases"/>
    <property type="match status" value="1"/>
</dbReference>
<name>A0ABW4BQS6_9LACO</name>
<dbReference type="SMART" id="SM00843">
    <property type="entry name" value="Ftsk_gamma"/>
    <property type="match status" value="1"/>
</dbReference>
<evidence type="ECO:0000256" key="9">
    <source>
        <dbReference type="PROSITE-ProRule" id="PRU00289"/>
    </source>
</evidence>
<dbReference type="SUPFAM" id="SSF46785">
    <property type="entry name" value="Winged helix' DNA-binding domain"/>
    <property type="match status" value="1"/>
</dbReference>
<comment type="subunit">
    <text evidence="8">Homohexamer. Forms a ring that surrounds DNA.</text>
</comment>
<feature type="compositionally biased region" description="Basic and acidic residues" evidence="10">
    <location>
        <begin position="290"/>
        <end position="301"/>
    </location>
</feature>
<keyword evidence="5" id="KW-0159">Chromosome partition</keyword>
<evidence type="ECO:0000256" key="7">
    <source>
        <dbReference type="ARBA" id="ARBA00023125"/>
    </source>
</evidence>
<evidence type="ECO:0000256" key="6">
    <source>
        <dbReference type="ARBA" id="ARBA00022840"/>
    </source>
</evidence>
<evidence type="ECO:0000313" key="13">
    <source>
        <dbReference type="EMBL" id="MFD1412161.1"/>
    </source>
</evidence>
<dbReference type="Pfam" id="PF09397">
    <property type="entry name" value="FtsK_gamma"/>
    <property type="match status" value="1"/>
</dbReference>
<keyword evidence="11" id="KW-1133">Transmembrane helix</keyword>
<dbReference type="RefSeq" id="WP_125648173.1">
    <property type="nucleotide sequence ID" value="NZ_JBHTOH010000094.1"/>
</dbReference>
<keyword evidence="6 9" id="KW-0067">ATP-binding</keyword>
<dbReference type="PROSITE" id="PS50901">
    <property type="entry name" value="FTSK"/>
    <property type="match status" value="1"/>
</dbReference>
<feature type="domain" description="FtsK" evidence="12">
    <location>
        <begin position="508"/>
        <end position="705"/>
    </location>
</feature>
<accession>A0ABW4BQS6</accession>
<keyword evidence="11" id="KW-0472">Membrane</keyword>
<dbReference type="Proteomes" id="UP001597191">
    <property type="component" value="Unassembled WGS sequence"/>
</dbReference>
<dbReference type="InterPro" id="IPR018541">
    <property type="entry name" value="Ftsk_gamma"/>
</dbReference>
<sequence length="860" mass="93621">MAKTKRKRRPTSKKKRRQQIKVGFNITGLAFMLIAILAVFRWGFLGNLFANTFRLFVGDTYLIAAVVFGMTGLYLLFSGHFPDRIPAKRFSGMVLVYLGSLVLDSEILFSHQQIHTQFFNITWSLLKADFQRGRVTQPVGGGLLGALGYSATYFLVSNWGTILIAILVILAGLLMFAGIPFQEVVRFLQKIGRGLQFVASKIKLSFANLQARLFAEPDEVAAPQKTTATETDADFDIQTSQAQTTRSHDSVAAMLQQQQTQLGDSAITATSKKATTPKKPATQATSPVSTEKDLPTAHDGFDVNFTPTGGVVTPEQMATNSAADADLNNTAIAAAASGSTPATPAAVAVPPTDSTTNAVTAATADSQPDYTNYQLPTTDLLSVIPPTDQSGELELIQKNRHILAQTFQSFGVDVKIIHADLGPTVTKYEVKPGLGVKVNKIVNLADDLALALAAKDIRIEAPIPGKPYVGIEVPNRTIATVSFREVIEKQPRHPGKVLEVPLGKSVTGQIMTADLTKMPHLLIAGSTGSGKSVMINVIITSILMHARPDEVKLMLIDPKMVELSVYNDIPHLLLPVVTDPKKAANALNKAVTEMEDRYQRFEAAAVRDIKEYNLKVRENNADKNNPVMQEMPFLVIVIDELADLMMVAGNEVETSIVRLAQKARAAGVHLIIATQRPSVDVITGLIKANVPSRIAFAVSSGIDSRTILDMNGAEKLLGRGDMMFAPLGLSKPVRVQGAYISSQDVEQIIDFVKAQRPAEYDEELMAHVNDVSEADPENDHDEHFNDAVAYVIQEDKASTSMIQRRFRIGYNRAALIVEDMEKMGVVGPSEGSKGRKVLWTEANYQQFVGQTPPAAEQYLS</sequence>
<feature type="transmembrane region" description="Helical" evidence="11">
    <location>
        <begin position="90"/>
        <end position="109"/>
    </location>
</feature>
<dbReference type="CDD" id="cd01127">
    <property type="entry name" value="TrwB_TraG_TraD_VirD4"/>
    <property type="match status" value="1"/>
</dbReference>
<dbReference type="InterPro" id="IPR027417">
    <property type="entry name" value="P-loop_NTPase"/>
</dbReference>
<comment type="subcellular location">
    <subcellularLocation>
        <location evidence="1">Membrane</location>
        <topology evidence="1">Multi-pass membrane protein</topology>
    </subcellularLocation>
</comment>
<evidence type="ECO:0000256" key="8">
    <source>
        <dbReference type="ARBA" id="ARBA00025923"/>
    </source>
</evidence>
<keyword evidence="11" id="KW-0812">Transmembrane</keyword>
<evidence type="ECO:0000256" key="1">
    <source>
        <dbReference type="ARBA" id="ARBA00004141"/>
    </source>
</evidence>
<evidence type="ECO:0000256" key="2">
    <source>
        <dbReference type="ARBA" id="ARBA00006474"/>
    </source>
</evidence>
<feature type="region of interest" description="Disordered" evidence="10">
    <location>
        <begin position="262"/>
        <end position="312"/>
    </location>
</feature>
<keyword evidence="14" id="KW-1185">Reference proteome</keyword>
<dbReference type="Pfam" id="PF01580">
    <property type="entry name" value="FtsK_SpoIIIE"/>
    <property type="match status" value="1"/>
</dbReference>
<dbReference type="Gene3D" id="3.30.980.40">
    <property type="match status" value="1"/>
</dbReference>
<evidence type="ECO:0000256" key="11">
    <source>
        <dbReference type="SAM" id="Phobius"/>
    </source>
</evidence>
<dbReference type="InterPro" id="IPR002543">
    <property type="entry name" value="FtsK_dom"/>
</dbReference>
<protein>
    <recommendedName>
        <fullName evidence="3">DNA translocase FtsK</fullName>
    </recommendedName>
</protein>
<feature type="region of interest" description="Disordered" evidence="10">
    <location>
        <begin position="220"/>
        <end position="249"/>
    </location>
</feature>
<dbReference type="InterPro" id="IPR036388">
    <property type="entry name" value="WH-like_DNA-bd_sf"/>
</dbReference>
<dbReference type="InterPro" id="IPR041027">
    <property type="entry name" value="FtsK_alpha"/>
</dbReference>
<keyword evidence="7" id="KW-0238">DNA-binding</keyword>
<dbReference type="Gene3D" id="1.10.10.10">
    <property type="entry name" value="Winged helix-like DNA-binding domain superfamily/Winged helix DNA-binding domain"/>
    <property type="match status" value="1"/>
</dbReference>